<evidence type="ECO:0000313" key="2">
    <source>
        <dbReference type="Proteomes" id="UP000585474"/>
    </source>
</evidence>
<name>A0A7J0F388_9ERIC</name>
<comment type="caution">
    <text evidence="1">The sequence shown here is derived from an EMBL/GenBank/DDBJ whole genome shotgun (WGS) entry which is preliminary data.</text>
</comment>
<dbReference type="AlphaFoldDB" id="A0A7J0F388"/>
<gene>
    <name evidence="1" type="ORF">Acr_08g0015400</name>
</gene>
<proteinExistence type="predicted"/>
<dbReference type="EMBL" id="BJWL01000008">
    <property type="protein sequence ID" value="GFY93144.1"/>
    <property type="molecule type" value="Genomic_DNA"/>
</dbReference>
<evidence type="ECO:0000313" key="1">
    <source>
        <dbReference type="EMBL" id="GFY93144.1"/>
    </source>
</evidence>
<sequence>MHGLNFDLTRFLRDGKGKQKGMDQIGAGNFGSLSAEGSKQDNGTFQSVYLIKLQELMIVGCLELFLRQVPTPNPRQNFGRTNEVWEAYSKDRATREFAEAPGDALEAIDGQENEEDELPIPTHTMPIQTIPDMLGHSIQGLLLPQLPQGQVRREHGLLMP</sequence>
<dbReference type="Proteomes" id="UP000585474">
    <property type="component" value="Unassembled WGS sequence"/>
</dbReference>
<organism evidence="1 2">
    <name type="scientific">Actinidia rufa</name>
    <dbReference type="NCBI Taxonomy" id="165716"/>
    <lineage>
        <taxon>Eukaryota</taxon>
        <taxon>Viridiplantae</taxon>
        <taxon>Streptophyta</taxon>
        <taxon>Embryophyta</taxon>
        <taxon>Tracheophyta</taxon>
        <taxon>Spermatophyta</taxon>
        <taxon>Magnoliopsida</taxon>
        <taxon>eudicotyledons</taxon>
        <taxon>Gunneridae</taxon>
        <taxon>Pentapetalae</taxon>
        <taxon>asterids</taxon>
        <taxon>Ericales</taxon>
        <taxon>Actinidiaceae</taxon>
        <taxon>Actinidia</taxon>
    </lineage>
</organism>
<protein>
    <submittedName>
        <fullName evidence="1">Uncharacterized protein</fullName>
    </submittedName>
</protein>
<accession>A0A7J0F388</accession>
<keyword evidence="2" id="KW-1185">Reference proteome</keyword>
<reference evidence="1 2" key="1">
    <citation type="submission" date="2019-07" db="EMBL/GenBank/DDBJ databases">
        <title>De Novo Assembly of kiwifruit Actinidia rufa.</title>
        <authorList>
            <person name="Sugita-Konishi S."/>
            <person name="Sato K."/>
            <person name="Mori E."/>
            <person name="Abe Y."/>
            <person name="Kisaki G."/>
            <person name="Hamano K."/>
            <person name="Suezawa K."/>
            <person name="Otani M."/>
            <person name="Fukuda T."/>
            <person name="Manabe T."/>
            <person name="Gomi K."/>
            <person name="Tabuchi M."/>
            <person name="Akimitsu K."/>
            <person name="Kataoka I."/>
        </authorList>
    </citation>
    <scope>NUCLEOTIDE SEQUENCE [LARGE SCALE GENOMIC DNA]</scope>
    <source>
        <strain evidence="2">cv. Fuchu</strain>
    </source>
</reference>